<dbReference type="InterPro" id="IPR037523">
    <property type="entry name" value="VOC_core"/>
</dbReference>
<dbReference type="RefSeq" id="WP_024026363.1">
    <property type="nucleotide sequence ID" value="NZ_ALAN01000008.1"/>
</dbReference>
<feature type="domain" description="VOC" evidence="1">
    <location>
        <begin position="141"/>
        <end position="250"/>
    </location>
</feature>
<dbReference type="EMBL" id="ALAN01000008">
    <property type="protein sequence ID" value="ETI70867.1"/>
    <property type="molecule type" value="Genomic_DNA"/>
</dbReference>
<organism evidence="2 3">
    <name type="scientific">Neobacillus vireti LMG 21834</name>
    <dbReference type="NCBI Taxonomy" id="1131730"/>
    <lineage>
        <taxon>Bacteria</taxon>
        <taxon>Bacillati</taxon>
        <taxon>Bacillota</taxon>
        <taxon>Bacilli</taxon>
        <taxon>Bacillales</taxon>
        <taxon>Bacillaceae</taxon>
        <taxon>Neobacillus</taxon>
    </lineage>
</organism>
<evidence type="ECO:0000313" key="2">
    <source>
        <dbReference type="EMBL" id="ETI70867.1"/>
    </source>
</evidence>
<gene>
    <name evidence="2" type="ORF">BAVI_00670</name>
</gene>
<dbReference type="CDD" id="cd07247">
    <property type="entry name" value="SgaA_N_like"/>
    <property type="match status" value="1"/>
</dbReference>
<dbReference type="SUPFAM" id="SSF54593">
    <property type="entry name" value="Glyoxalase/Bleomycin resistance protein/Dihydroxybiphenyl dioxygenase"/>
    <property type="match status" value="2"/>
</dbReference>
<sequence>MLRLKVIRKWGWKYGNTIKMFVIAAREGNLAKNFYESLFNWKVTDVGPLMQISGAGLSGHILKWPHKDHPTHVSVYINVDNIQECLVKVEEMGGTVILPEMSVPTGGSIAQFVDPDGIIIGAYQGTTHSESQSKADIDFNQIGFFEIAAREGHRSQRFYEVVFNWRISDDGPIMSISEEDAGLAGHLFNWTYEEPPYLTLYIRVENMSAYIEKVPQLGGKVIIPETEIPSGGTFAQFLDLDGNAIGIYSGR</sequence>
<reference evidence="2 3" key="1">
    <citation type="journal article" date="2014" name="Environ. Microbiol.">
        <title>The nitrate-ammonifying and nosZ-carrying bacterium Bacillus vireti is a potent source and sink for nitric and nitrous oxide under high nitrate conditions.</title>
        <authorList>
            <person name="Mania D."/>
            <person name="Heylen K."/>
            <person name="van Spanning R.J."/>
            <person name="Frostegard A."/>
        </authorList>
    </citation>
    <scope>NUCLEOTIDE SEQUENCE [LARGE SCALE GENOMIC DNA]</scope>
    <source>
        <strain evidence="2 3">LMG 21834</strain>
    </source>
</reference>
<name>A0AB94IV07_9BACI</name>
<comment type="caution">
    <text evidence="2">The sequence shown here is derived from an EMBL/GenBank/DDBJ whole genome shotgun (WGS) entry which is preliminary data.</text>
</comment>
<evidence type="ECO:0000313" key="3">
    <source>
        <dbReference type="Proteomes" id="UP000018877"/>
    </source>
</evidence>
<protein>
    <submittedName>
        <fullName evidence="2">Glyoxalase/bleomycin resistance protein/dioxygenase</fullName>
    </submittedName>
</protein>
<dbReference type="InterPro" id="IPR052164">
    <property type="entry name" value="Anthracycline_SecMetBiosynth"/>
</dbReference>
<dbReference type="AlphaFoldDB" id="A0AB94IV07"/>
<dbReference type="InterPro" id="IPR004360">
    <property type="entry name" value="Glyas_Fos-R_dOase_dom"/>
</dbReference>
<accession>A0AB94IV07</accession>
<dbReference type="PANTHER" id="PTHR33993">
    <property type="entry name" value="GLYOXALASE-RELATED"/>
    <property type="match status" value="1"/>
</dbReference>
<feature type="domain" description="VOC" evidence="1">
    <location>
        <begin position="17"/>
        <end position="125"/>
    </location>
</feature>
<dbReference type="Proteomes" id="UP000018877">
    <property type="component" value="Unassembled WGS sequence"/>
</dbReference>
<keyword evidence="3" id="KW-1185">Reference proteome</keyword>
<dbReference type="Gene3D" id="3.10.180.10">
    <property type="entry name" value="2,3-Dihydroxybiphenyl 1,2-Dioxygenase, domain 1"/>
    <property type="match status" value="2"/>
</dbReference>
<dbReference type="PANTHER" id="PTHR33993:SF2">
    <property type="entry name" value="VOC DOMAIN-CONTAINING PROTEIN"/>
    <property type="match status" value="1"/>
</dbReference>
<evidence type="ECO:0000259" key="1">
    <source>
        <dbReference type="PROSITE" id="PS51819"/>
    </source>
</evidence>
<dbReference type="PROSITE" id="PS51819">
    <property type="entry name" value="VOC"/>
    <property type="match status" value="2"/>
</dbReference>
<dbReference type="InterPro" id="IPR029068">
    <property type="entry name" value="Glyas_Bleomycin-R_OHBP_Dase"/>
</dbReference>
<proteinExistence type="predicted"/>
<dbReference type="Pfam" id="PF00903">
    <property type="entry name" value="Glyoxalase"/>
    <property type="match status" value="2"/>
</dbReference>